<dbReference type="Pfam" id="PF00549">
    <property type="entry name" value="Ligase_CoA"/>
    <property type="match status" value="1"/>
</dbReference>
<dbReference type="GO" id="GO:0004775">
    <property type="term" value="F:succinate-CoA ligase (ADP-forming) activity"/>
    <property type="evidence" value="ECO:0007669"/>
    <property type="project" value="TreeGrafter"/>
</dbReference>
<feature type="domain" description="ATP-citrate synthase/succinyl-CoA ligase C-terminal" evidence="1">
    <location>
        <begin position="327"/>
        <end position="463"/>
    </location>
</feature>
<comment type="caution">
    <text evidence="2">The sequence shown here is derived from an EMBL/GenBank/DDBJ whole genome shotgun (WGS) entry which is preliminary data.</text>
</comment>
<keyword evidence="3" id="KW-1185">Reference proteome</keyword>
<dbReference type="Gene3D" id="3.40.50.720">
    <property type="entry name" value="NAD(P)-binding Rossmann-like Domain"/>
    <property type="match status" value="1"/>
</dbReference>
<dbReference type="PANTHER" id="PTHR11117">
    <property type="entry name" value="SUCCINYL-COA LIGASE SUBUNIT ALPHA"/>
    <property type="match status" value="1"/>
</dbReference>
<dbReference type="SUPFAM" id="SSF52210">
    <property type="entry name" value="Succinyl-CoA synthetase domains"/>
    <property type="match status" value="2"/>
</dbReference>
<dbReference type="AlphaFoldDB" id="A0A930VDZ4"/>
<reference evidence="2" key="1">
    <citation type="submission" date="2020-11" db="EMBL/GenBank/DDBJ databases">
        <title>Nocardioides sp. nov., isolated from Soil of Cynanchum wilfordii Hemsley rhizosphere.</title>
        <authorList>
            <person name="Lee J.-S."/>
            <person name="Suh M.K."/>
            <person name="Kim J.-S."/>
        </authorList>
    </citation>
    <scope>NUCLEOTIDE SEQUENCE</scope>
    <source>
        <strain evidence="2">KCTC 19275</strain>
    </source>
</reference>
<organism evidence="2 3">
    <name type="scientific">Nocardioides islandensis</name>
    <dbReference type="NCBI Taxonomy" id="433663"/>
    <lineage>
        <taxon>Bacteria</taxon>
        <taxon>Bacillati</taxon>
        <taxon>Actinomycetota</taxon>
        <taxon>Actinomycetes</taxon>
        <taxon>Propionibacteriales</taxon>
        <taxon>Nocardioidaceae</taxon>
        <taxon>Nocardioides</taxon>
    </lineage>
</organism>
<protein>
    <submittedName>
        <fullName evidence="2">FdrA family protein</fullName>
    </submittedName>
</protein>
<dbReference type="InterPro" id="IPR005811">
    <property type="entry name" value="SUCC_ACL_C"/>
</dbReference>
<dbReference type="GO" id="GO:0009361">
    <property type="term" value="C:succinate-CoA ligase complex (ADP-forming)"/>
    <property type="evidence" value="ECO:0007669"/>
    <property type="project" value="TreeGrafter"/>
</dbReference>
<dbReference type="GO" id="GO:0004776">
    <property type="term" value="F:succinate-CoA ligase (GDP-forming) activity"/>
    <property type="evidence" value="ECO:0007669"/>
    <property type="project" value="TreeGrafter"/>
</dbReference>
<dbReference type="GO" id="GO:0006099">
    <property type="term" value="P:tricarboxylic acid cycle"/>
    <property type="evidence" value="ECO:0007669"/>
    <property type="project" value="TreeGrafter"/>
</dbReference>
<evidence type="ECO:0000313" key="3">
    <source>
        <dbReference type="Proteomes" id="UP000640489"/>
    </source>
</evidence>
<accession>A0A930VDZ4</accession>
<dbReference type="Gene3D" id="3.40.50.261">
    <property type="entry name" value="Succinyl-CoA synthetase domains"/>
    <property type="match status" value="2"/>
</dbReference>
<dbReference type="PANTHER" id="PTHR11117:SF24">
    <property type="entry name" value="PROTEIN FDRA"/>
    <property type="match status" value="1"/>
</dbReference>
<dbReference type="EMBL" id="JADKPN010000002">
    <property type="protein sequence ID" value="MBF4762862.1"/>
    <property type="molecule type" value="Genomic_DNA"/>
</dbReference>
<dbReference type="InterPro" id="IPR016102">
    <property type="entry name" value="Succinyl-CoA_synth-like"/>
</dbReference>
<sequence length="475" mass="48329">MTTHVELRSGAYADSVTLLQVSRDVAATEGVEAAQVAMATALNVEVLGGMGFDVPPASPNDMVVAIRAADDDAVRRGLTAVDQALAGAVRRPSGPAELAAHRTTAAALRDTPGALVLVSTPGASAAVEAMDALDAGCDVMLFSDNVPVEQEIAIKRVAHERGLLVMGPDCGTAVVGGLGLGFANVVRPGPVGIVAASGTGCQQLLALLDHAGVGVTSALGVGGRDLSAEVGGLATREALRRLDADESVELVVVVSKPPAPEVAAEIEAYAASLGTPVELALLGAGLPDLTVAAESVLARLGHEVPTWPVRVPGAAHMGGRGDLLHGLFVGGTNCSEARFVVESALAMDGRSTDGHTFTDFGDDEYTSGRAHPMIDPTIRLEHLERVGADDRTGVVLLDVVLGHGAEPDPATALAPVIAQVPQPVVVTLVGTDHDPQDRHRQSEALAEAGAEVHLSNAGAARRAVELLTDKMGGGS</sequence>
<dbReference type="GO" id="GO:0005829">
    <property type="term" value="C:cytosol"/>
    <property type="evidence" value="ECO:0007669"/>
    <property type="project" value="TreeGrafter"/>
</dbReference>
<evidence type="ECO:0000313" key="2">
    <source>
        <dbReference type="EMBL" id="MBF4762862.1"/>
    </source>
</evidence>
<evidence type="ECO:0000259" key="1">
    <source>
        <dbReference type="Pfam" id="PF00549"/>
    </source>
</evidence>
<gene>
    <name evidence="2" type="ORF">ISU07_06960</name>
</gene>
<name>A0A930VDZ4_9ACTN</name>
<proteinExistence type="predicted"/>
<dbReference type="RefSeq" id="WP_194706028.1">
    <property type="nucleotide sequence ID" value="NZ_JADKPN010000002.1"/>
</dbReference>
<dbReference type="Proteomes" id="UP000640489">
    <property type="component" value="Unassembled WGS sequence"/>
</dbReference>